<keyword evidence="9" id="KW-1185">Reference proteome</keyword>
<feature type="region of interest" description="Disordered" evidence="5">
    <location>
        <begin position="402"/>
        <end position="432"/>
    </location>
</feature>
<evidence type="ECO:0000256" key="6">
    <source>
        <dbReference type="SAM" id="Phobius"/>
    </source>
</evidence>
<sequence length="432" mass="45450">MIFESWHLSQHTLVVVCLAAILLAAFFMTRLTKKLHLPNVTGYILAGVFIGPCMLSLIPQAAIDNMDFVTDIALSFIAFSVGKYLRWDNLKKNGSHVLIITLFEALVAAAVVTVTMIAVFRLPVSFALLLGAIASATAPASTIMTLRQYHAKGQFVDILLAVVALDDVVALVAFSACAAVAQGLAGEGFSLATVLEPILLNFAAIGLGGLLGYALHKVIDANHTKDTRLMVAVAMILVVTGFCSALDLSPLLACMALGAVYINAGKQQEIFSQVDTFAVPVLAIFFVLSGMRLDLTALSSAGVIGIAYFLVRILGKYAGCFAGAALSRAPKAVRNFMGMGLIPQAGVAIGLALLAQRILPPETGGLLSTIILSSSVLYEMIGPACAKGSLFLAHVIPRAEKTGPAGLPPPPRQPRKARAPHHGHKFALGAKR</sequence>
<keyword evidence="4 6" id="KW-0472">Membrane</keyword>
<accession>A0A926D2F1</accession>
<comment type="caution">
    <text evidence="8">The sequence shown here is derived from an EMBL/GenBank/DDBJ whole genome shotgun (WGS) entry which is preliminary data.</text>
</comment>
<gene>
    <name evidence="8" type="ORF">H8699_09740</name>
</gene>
<organism evidence="8 9">
    <name type="scientific">Luoshenia tenuis</name>
    <dbReference type="NCBI Taxonomy" id="2763654"/>
    <lineage>
        <taxon>Bacteria</taxon>
        <taxon>Bacillati</taxon>
        <taxon>Bacillota</taxon>
        <taxon>Clostridia</taxon>
        <taxon>Christensenellales</taxon>
        <taxon>Christensenellaceae</taxon>
        <taxon>Luoshenia</taxon>
    </lineage>
</organism>
<dbReference type="PANTHER" id="PTHR43021:SF2">
    <property type="entry name" value="CATION_H+ EXCHANGER DOMAIN-CONTAINING PROTEIN"/>
    <property type="match status" value="1"/>
</dbReference>
<dbReference type="Gene3D" id="1.20.1530.20">
    <property type="match status" value="1"/>
</dbReference>
<evidence type="ECO:0000256" key="4">
    <source>
        <dbReference type="ARBA" id="ARBA00023136"/>
    </source>
</evidence>
<dbReference type="Proteomes" id="UP000654279">
    <property type="component" value="Unassembled WGS sequence"/>
</dbReference>
<keyword evidence="3 6" id="KW-1133">Transmembrane helix</keyword>
<dbReference type="GO" id="GO:0016020">
    <property type="term" value="C:membrane"/>
    <property type="evidence" value="ECO:0007669"/>
    <property type="project" value="UniProtKB-SubCell"/>
</dbReference>
<dbReference type="InterPro" id="IPR006153">
    <property type="entry name" value="Cation/H_exchanger_TM"/>
</dbReference>
<feature type="transmembrane region" description="Helical" evidence="6">
    <location>
        <begin position="295"/>
        <end position="315"/>
    </location>
</feature>
<feature type="transmembrane region" description="Helical" evidence="6">
    <location>
        <begin position="43"/>
        <end position="62"/>
    </location>
</feature>
<feature type="domain" description="Cation/H+ exchanger transmembrane" evidence="7">
    <location>
        <begin position="23"/>
        <end position="376"/>
    </location>
</feature>
<evidence type="ECO:0000313" key="8">
    <source>
        <dbReference type="EMBL" id="MBC8529709.1"/>
    </source>
</evidence>
<dbReference type="GO" id="GO:0015297">
    <property type="term" value="F:antiporter activity"/>
    <property type="evidence" value="ECO:0007669"/>
    <property type="project" value="InterPro"/>
</dbReference>
<feature type="transmembrane region" description="Helical" evidence="6">
    <location>
        <begin position="231"/>
        <end position="264"/>
    </location>
</feature>
<evidence type="ECO:0000256" key="3">
    <source>
        <dbReference type="ARBA" id="ARBA00022989"/>
    </source>
</evidence>
<keyword evidence="2 6" id="KW-0812">Transmembrane</keyword>
<dbReference type="InterPro" id="IPR038770">
    <property type="entry name" value="Na+/solute_symporter_sf"/>
</dbReference>
<feature type="transmembrane region" description="Helical" evidence="6">
    <location>
        <begin position="68"/>
        <end position="85"/>
    </location>
</feature>
<evidence type="ECO:0000256" key="1">
    <source>
        <dbReference type="ARBA" id="ARBA00004141"/>
    </source>
</evidence>
<protein>
    <submittedName>
        <fullName evidence="8">Cation:proton antiporter</fullName>
    </submittedName>
</protein>
<feature type="compositionally biased region" description="Basic residues" evidence="5">
    <location>
        <begin position="413"/>
        <end position="432"/>
    </location>
</feature>
<dbReference type="EMBL" id="JACRSO010000004">
    <property type="protein sequence ID" value="MBC8529709.1"/>
    <property type="molecule type" value="Genomic_DNA"/>
</dbReference>
<evidence type="ECO:0000313" key="9">
    <source>
        <dbReference type="Proteomes" id="UP000654279"/>
    </source>
</evidence>
<evidence type="ECO:0000259" key="7">
    <source>
        <dbReference type="Pfam" id="PF00999"/>
    </source>
</evidence>
<reference evidence="8" key="1">
    <citation type="submission" date="2020-08" db="EMBL/GenBank/DDBJ databases">
        <title>Genome public.</title>
        <authorList>
            <person name="Liu C."/>
            <person name="Sun Q."/>
        </authorList>
    </citation>
    <scope>NUCLEOTIDE SEQUENCE</scope>
    <source>
        <strain evidence="8">NSJ-44</strain>
    </source>
</reference>
<feature type="transmembrane region" description="Helical" evidence="6">
    <location>
        <begin position="158"/>
        <end position="186"/>
    </location>
</feature>
<dbReference type="Pfam" id="PF00999">
    <property type="entry name" value="Na_H_Exchanger"/>
    <property type="match status" value="1"/>
</dbReference>
<dbReference type="AlphaFoldDB" id="A0A926D2F1"/>
<evidence type="ECO:0000256" key="5">
    <source>
        <dbReference type="SAM" id="MobiDB-lite"/>
    </source>
</evidence>
<feature type="transmembrane region" description="Helical" evidence="6">
    <location>
        <begin position="97"/>
        <end position="120"/>
    </location>
</feature>
<comment type="subcellular location">
    <subcellularLocation>
        <location evidence="1">Membrane</location>
        <topology evidence="1">Multi-pass membrane protein</topology>
    </subcellularLocation>
</comment>
<feature type="transmembrane region" description="Helical" evidence="6">
    <location>
        <begin position="12"/>
        <end position="31"/>
    </location>
</feature>
<feature type="transmembrane region" description="Helical" evidence="6">
    <location>
        <begin position="198"/>
        <end position="219"/>
    </location>
</feature>
<dbReference type="PANTHER" id="PTHR43021">
    <property type="entry name" value="NA(+)/H(+) ANTIPORTER-RELATED"/>
    <property type="match status" value="1"/>
</dbReference>
<dbReference type="GO" id="GO:1902600">
    <property type="term" value="P:proton transmembrane transport"/>
    <property type="evidence" value="ECO:0007669"/>
    <property type="project" value="InterPro"/>
</dbReference>
<feature type="transmembrane region" description="Helical" evidence="6">
    <location>
        <begin position="335"/>
        <end position="355"/>
    </location>
</feature>
<proteinExistence type="predicted"/>
<evidence type="ECO:0000256" key="2">
    <source>
        <dbReference type="ARBA" id="ARBA00022692"/>
    </source>
</evidence>
<feature type="transmembrane region" description="Helical" evidence="6">
    <location>
        <begin position="126"/>
        <end position="146"/>
    </location>
</feature>
<name>A0A926D2F1_9FIRM</name>
<dbReference type="RefSeq" id="WP_249285528.1">
    <property type="nucleotide sequence ID" value="NZ_JACRSO010000004.1"/>
</dbReference>